<evidence type="ECO:0000313" key="2">
    <source>
        <dbReference type="Proteomes" id="UP000805649"/>
    </source>
</evidence>
<proteinExistence type="predicted"/>
<reference evidence="1 2" key="1">
    <citation type="journal article" date="2020" name="Phytopathology">
        <title>Genome Sequence Resources of Colletotrichum truncatum, C. plurivorum, C. musicola, and C. sojae: Four Species Pathogenic to Soybean (Glycine max).</title>
        <authorList>
            <person name="Rogerio F."/>
            <person name="Boufleur T.R."/>
            <person name="Ciampi-Guillardi M."/>
            <person name="Sukno S.A."/>
            <person name="Thon M.R."/>
            <person name="Massola Junior N.S."/>
            <person name="Baroncelli R."/>
        </authorList>
    </citation>
    <scope>NUCLEOTIDE SEQUENCE [LARGE SCALE GENOMIC DNA]</scope>
    <source>
        <strain evidence="1 2">CMES1059</strain>
    </source>
</reference>
<comment type="caution">
    <text evidence="1">The sequence shown here is derived from an EMBL/GenBank/DDBJ whole genome shotgun (WGS) entry which is preliminary data.</text>
</comment>
<keyword evidence="2" id="KW-1185">Reference proteome</keyword>
<dbReference type="Proteomes" id="UP000805649">
    <property type="component" value="Unassembled WGS sequence"/>
</dbReference>
<dbReference type="EMBL" id="VUJX02000002">
    <property type="protein sequence ID" value="KAL0941255.1"/>
    <property type="molecule type" value="Genomic_DNA"/>
</dbReference>
<organism evidence="1 2">
    <name type="scientific">Colletotrichum truncatum</name>
    <name type="common">Anthracnose fungus</name>
    <name type="synonym">Colletotrichum capsici</name>
    <dbReference type="NCBI Taxonomy" id="5467"/>
    <lineage>
        <taxon>Eukaryota</taxon>
        <taxon>Fungi</taxon>
        <taxon>Dikarya</taxon>
        <taxon>Ascomycota</taxon>
        <taxon>Pezizomycotina</taxon>
        <taxon>Sordariomycetes</taxon>
        <taxon>Hypocreomycetidae</taxon>
        <taxon>Glomerellales</taxon>
        <taxon>Glomerellaceae</taxon>
        <taxon>Colletotrichum</taxon>
        <taxon>Colletotrichum truncatum species complex</taxon>
    </lineage>
</organism>
<protein>
    <submittedName>
        <fullName evidence="1">Uncharacterized protein</fullName>
    </submittedName>
</protein>
<gene>
    <name evidence="1" type="ORF">CTRU02_204018</name>
</gene>
<accession>A0ACC3ZAW1</accession>
<name>A0ACC3ZAW1_COLTU</name>
<evidence type="ECO:0000313" key="1">
    <source>
        <dbReference type="EMBL" id="KAL0941255.1"/>
    </source>
</evidence>
<sequence>MDDIPYEERVEWPPLAAFKKAGDGSSSNGSDRLLPQPRRNKSDDQMGLSQGDGMYEAGRSQTYRQNGIKEDYLGIVQSYLLAEVDEQDIVSEINMGKLPDSIRDVVNELDIVEKKEVEREGK</sequence>